<proteinExistence type="predicted"/>
<keyword evidence="2" id="KW-1185">Reference proteome</keyword>
<reference evidence="2" key="1">
    <citation type="journal article" date="2024" name="IScience">
        <title>Strigolactones Initiate the Formation of Haustorium-like Structures in Castilleja.</title>
        <authorList>
            <person name="Buerger M."/>
            <person name="Peterson D."/>
            <person name="Chory J."/>
        </authorList>
    </citation>
    <scope>NUCLEOTIDE SEQUENCE [LARGE SCALE GENOMIC DNA]</scope>
</reference>
<dbReference type="EMBL" id="JAVIJP010000107">
    <property type="protein sequence ID" value="KAL3613909.1"/>
    <property type="molecule type" value="Genomic_DNA"/>
</dbReference>
<protein>
    <submittedName>
        <fullName evidence="1">Uncharacterized protein</fullName>
    </submittedName>
</protein>
<comment type="caution">
    <text evidence="1">The sequence shown here is derived from an EMBL/GenBank/DDBJ whole genome shotgun (WGS) entry which is preliminary data.</text>
</comment>
<dbReference type="Proteomes" id="UP001632038">
    <property type="component" value="Unassembled WGS sequence"/>
</dbReference>
<evidence type="ECO:0000313" key="1">
    <source>
        <dbReference type="EMBL" id="KAL3613909.1"/>
    </source>
</evidence>
<dbReference type="AlphaFoldDB" id="A0ABD3B9V1"/>
<accession>A0ABD3B9V1</accession>
<sequence>MLYESCIMKARDLFVYYIHHQHAGLVIDEFDQG</sequence>
<organism evidence="1 2">
    <name type="scientific">Castilleja foliolosa</name>
    <dbReference type="NCBI Taxonomy" id="1961234"/>
    <lineage>
        <taxon>Eukaryota</taxon>
        <taxon>Viridiplantae</taxon>
        <taxon>Streptophyta</taxon>
        <taxon>Embryophyta</taxon>
        <taxon>Tracheophyta</taxon>
        <taxon>Spermatophyta</taxon>
        <taxon>Magnoliopsida</taxon>
        <taxon>eudicotyledons</taxon>
        <taxon>Gunneridae</taxon>
        <taxon>Pentapetalae</taxon>
        <taxon>asterids</taxon>
        <taxon>lamiids</taxon>
        <taxon>Lamiales</taxon>
        <taxon>Orobanchaceae</taxon>
        <taxon>Pedicularideae</taxon>
        <taxon>Castillejinae</taxon>
        <taxon>Castilleja</taxon>
    </lineage>
</organism>
<gene>
    <name evidence="1" type="ORF">CASFOL_041983</name>
</gene>
<name>A0ABD3B9V1_9LAMI</name>
<evidence type="ECO:0000313" key="2">
    <source>
        <dbReference type="Proteomes" id="UP001632038"/>
    </source>
</evidence>